<sequence>MNKVIQNIDDIVANENGITLQSGDTVITLTWNVIDVIAEESEPYYQAQVIKMMEIMHAQKGMKQ</sequence>
<proteinExistence type="predicted"/>
<protein>
    <submittedName>
        <fullName evidence="1">Uncharacterized protein</fullName>
    </submittedName>
</protein>
<evidence type="ECO:0000313" key="1">
    <source>
        <dbReference type="EMBL" id="MBB6675966.1"/>
    </source>
</evidence>
<dbReference type="AlphaFoldDB" id="A0A841T7D7"/>
<dbReference type="RefSeq" id="WP_185177272.1">
    <property type="nucleotide sequence ID" value="NZ_CBCSEP010000012.1"/>
</dbReference>
<keyword evidence="2" id="KW-1185">Reference proteome</keyword>
<name>A0A841T7D7_9BACL</name>
<organism evidence="1 2">
    <name type="scientific">Cohnella lubricantis</name>
    <dbReference type="NCBI Taxonomy" id="2163172"/>
    <lineage>
        <taxon>Bacteria</taxon>
        <taxon>Bacillati</taxon>
        <taxon>Bacillota</taxon>
        <taxon>Bacilli</taxon>
        <taxon>Bacillales</taxon>
        <taxon>Paenibacillaceae</taxon>
        <taxon>Cohnella</taxon>
    </lineage>
</organism>
<reference evidence="1 2" key="1">
    <citation type="submission" date="2020-08" db="EMBL/GenBank/DDBJ databases">
        <title>Cohnella phylogeny.</title>
        <authorList>
            <person name="Dunlap C."/>
        </authorList>
    </citation>
    <scope>NUCLEOTIDE SEQUENCE [LARGE SCALE GENOMIC DNA]</scope>
    <source>
        <strain evidence="1 2">DSM 103658</strain>
    </source>
</reference>
<evidence type="ECO:0000313" key="2">
    <source>
        <dbReference type="Proteomes" id="UP000574133"/>
    </source>
</evidence>
<dbReference type="Proteomes" id="UP000574133">
    <property type="component" value="Unassembled WGS sequence"/>
</dbReference>
<accession>A0A841T7D7</accession>
<dbReference type="EMBL" id="JACJVN010000007">
    <property type="protein sequence ID" value="MBB6675966.1"/>
    <property type="molecule type" value="Genomic_DNA"/>
</dbReference>
<gene>
    <name evidence="1" type="ORF">H4Q31_01345</name>
</gene>
<comment type="caution">
    <text evidence="1">The sequence shown here is derived from an EMBL/GenBank/DDBJ whole genome shotgun (WGS) entry which is preliminary data.</text>
</comment>